<feature type="signal peptide" evidence="1">
    <location>
        <begin position="1"/>
        <end position="16"/>
    </location>
</feature>
<proteinExistence type="predicted"/>
<comment type="caution">
    <text evidence="2">The sequence shown here is derived from an EMBL/GenBank/DDBJ whole genome shotgun (WGS) entry which is preliminary data.</text>
</comment>
<sequence>MKFLFIFLFLVPLVFTLGSLADYAGENREQNPKECFFKAMESVERSRFHPKPHTDEQIENARVIVKDCIDRIAKINDKVDVVKDELSDKIFDSYKIYQTQLLPCGLKFKMRESWDDEKDEKCWISTGLKPGDYFCNDSWGADGCMIDLWRKECGEEAVQGSRKVHPFLSKRQQECVDLYSHKF</sequence>
<name>A0A9P1N164_9PELO</name>
<dbReference type="AlphaFoldDB" id="A0A9P1N164"/>
<accession>A0A9P1N164</accession>
<protein>
    <recommendedName>
        <fullName evidence="4">DUF19 domain-containing protein</fullName>
    </recommendedName>
</protein>
<keyword evidence="1" id="KW-0732">Signal</keyword>
<keyword evidence="3" id="KW-1185">Reference proteome</keyword>
<evidence type="ECO:0008006" key="4">
    <source>
        <dbReference type="Google" id="ProtNLM"/>
    </source>
</evidence>
<reference evidence="2" key="1">
    <citation type="submission" date="2022-11" db="EMBL/GenBank/DDBJ databases">
        <authorList>
            <person name="Kikuchi T."/>
        </authorList>
    </citation>
    <scope>NUCLEOTIDE SEQUENCE</scope>
    <source>
        <strain evidence="2">PS1010</strain>
    </source>
</reference>
<organism evidence="2 3">
    <name type="scientific">Caenorhabditis angaria</name>
    <dbReference type="NCBI Taxonomy" id="860376"/>
    <lineage>
        <taxon>Eukaryota</taxon>
        <taxon>Metazoa</taxon>
        <taxon>Ecdysozoa</taxon>
        <taxon>Nematoda</taxon>
        <taxon>Chromadorea</taxon>
        <taxon>Rhabditida</taxon>
        <taxon>Rhabditina</taxon>
        <taxon>Rhabditomorpha</taxon>
        <taxon>Rhabditoidea</taxon>
        <taxon>Rhabditidae</taxon>
        <taxon>Peloderinae</taxon>
        <taxon>Caenorhabditis</taxon>
    </lineage>
</organism>
<dbReference type="Proteomes" id="UP001152747">
    <property type="component" value="Unassembled WGS sequence"/>
</dbReference>
<evidence type="ECO:0000256" key="1">
    <source>
        <dbReference type="SAM" id="SignalP"/>
    </source>
</evidence>
<gene>
    <name evidence="2" type="ORF">CAMP_LOCUS6737</name>
</gene>
<dbReference type="EMBL" id="CANHGI010000003">
    <property type="protein sequence ID" value="CAI5444100.1"/>
    <property type="molecule type" value="Genomic_DNA"/>
</dbReference>
<feature type="chain" id="PRO_5040253952" description="DUF19 domain-containing protein" evidence="1">
    <location>
        <begin position="17"/>
        <end position="183"/>
    </location>
</feature>
<evidence type="ECO:0000313" key="2">
    <source>
        <dbReference type="EMBL" id="CAI5444100.1"/>
    </source>
</evidence>
<evidence type="ECO:0000313" key="3">
    <source>
        <dbReference type="Proteomes" id="UP001152747"/>
    </source>
</evidence>